<dbReference type="AlphaFoldDB" id="A0A212JRF5"/>
<evidence type="ECO:0008006" key="2">
    <source>
        <dbReference type="Google" id="ProtNLM"/>
    </source>
</evidence>
<dbReference type="Gene3D" id="3.90.1150.30">
    <property type="match status" value="1"/>
</dbReference>
<organism evidence="1">
    <name type="scientific">uncultured Dysgonomonas sp</name>
    <dbReference type="NCBI Taxonomy" id="206096"/>
    <lineage>
        <taxon>Bacteria</taxon>
        <taxon>Pseudomonadati</taxon>
        <taxon>Bacteroidota</taxon>
        <taxon>Bacteroidia</taxon>
        <taxon>Bacteroidales</taxon>
        <taxon>Dysgonomonadaceae</taxon>
        <taxon>Dysgonomonas</taxon>
        <taxon>environmental samples</taxon>
    </lineage>
</organism>
<name>A0A212JRF5_9BACT</name>
<sequence length="151" mass="17732">MLKQYIRCYVQKTKIFIFLDYFCVEVPKVDFMNIEELRDYCISVKGATESFPFNEMTLVFKVMGKMFAYTRLKPKDGGFSVDLKCDPEKSADLRERYRGVGHGTHTQGLLWNKVCLDSDVPDNLIEELIKHSVDEVIKKLPKKKRYEYLNL</sequence>
<dbReference type="PANTHER" id="PTHR35145">
    <property type="entry name" value="CYTOPLASMIC PROTEIN-RELATED"/>
    <property type="match status" value="1"/>
</dbReference>
<protein>
    <recommendedName>
        <fullName evidence="2">MmcQ-like protein</fullName>
    </recommendedName>
</protein>
<dbReference type="Pfam" id="PF04237">
    <property type="entry name" value="YjbR"/>
    <property type="match status" value="1"/>
</dbReference>
<dbReference type="InterPro" id="IPR007351">
    <property type="entry name" value="YjbR"/>
</dbReference>
<dbReference type="EMBL" id="FLUM01000003">
    <property type="protein sequence ID" value="SBW02001.1"/>
    <property type="molecule type" value="Genomic_DNA"/>
</dbReference>
<dbReference type="InterPro" id="IPR038056">
    <property type="entry name" value="YjbR-like_sf"/>
</dbReference>
<dbReference type="SUPFAM" id="SSF142906">
    <property type="entry name" value="YjbR-like"/>
    <property type="match status" value="1"/>
</dbReference>
<dbReference type="InterPro" id="IPR058532">
    <property type="entry name" value="YjbR/MT2646/Rv2570-like"/>
</dbReference>
<dbReference type="PANTHER" id="PTHR35145:SF1">
    <property type="entry name" value="CYTOPLASMIC PROTEIN"/>
    <property type="match status" value="1"/>
</dbReference>
<gene>
    <name evidence="1" type="ORF">KL86DYS1_30156</name>
</gene>
<evidence type="ECO:0000313" key="1">
    <source>
        <dbReference type="EMBL" id="SBW02001.1"/>
    </source>
</evidence>
<proteinExistence type="predicted"/>
<accession>A0A212JRF5</accession>
<reference evidence="1" key="1">
    <citation type="submission" date="2016-04" db="EMBL/GenBank/DDBJ databases">
        <authorList>
            <person name="Evans L.H."/>
            <person name="Alamgir A."/>
            <person name="Owens N."/>
            <person name="Weber N.D."/>
            <person name="Virtaneva K."/>
            <person name="Barbian K."/>
            <person name="Babar A."/>
            <person name="Rosenke K."/>
        </authorList>
    </citation>
    <scope>NUCLEOTIDE SEQUENCE</scope>
    <source>
        <strain evidence="1">86-1</strain>
    </source>
</reference>